<evidence type="ECO:0000313" key="2">
    <source>
        <dbReference type="Proteomes" id="UP000050424"/>
    </source>
</evidence>
<proteinExistence type="predicted"/>
<name>A0A0P7BLN2_9HYPO</name>
<organism evidence="1 2">
    <name type="scientific">Neonectria ditissima</name>
    <dbReference type="NCBI Taxonomy" id="78410"/>
    <lineage>
        <taxon>Eukaryota</taxon>
        <taxon>Fungi</taxon>
        <taxon>Dikarya</taxon>
        <taxon>Ascomycota</taxon>
        <taxon>Pezizomycotina</taxon>
        <taxon>Sordariomycetes</taxon>
        <taxon>Hypocreomycetidae</taxon>
        <taxon>Hypocreales</taxon>
        <taxon>Nectriaceae</taxon>
        <taxon>Neonectria</taxon>
    </lineage>
</organism>
<evidence type="ECO:0000313" key="1">
    <source>
        <dbReference type="EMBL" id="KPM44653.1"/>
    </source>
</evidence>
<reference evidence="1 2" key="1">
    <citation type="submission" date="2015-09" db="EMBL/GenBank/DDBJ databases">
        <title>Draft genome of a European isolate of the apple canker pathogen Neonectria ditissima.</title>
        <authorList>
            <person name="Gomez-Cortecero A."/>
            <person name="Harrison R.J."/>
            <person name="Armitage A.D."/>
        </authorList>
    </citation>
    <scope>NUCLEOTIDE SEQUENCE [LARGE SCALE GENOMIC DNA]</scope>
    <source>
        <strain evidence="1 2">R09/05</strain>
    </source>
</reference>
<accession>A0A0P7BLN2</accession>
<protein>
    <submittedName>
        <fullName evidence="1">Uncharacterized protein</fullName>
    </submittedName>
</protein>
<dbReference type="Proteomes" id="UP000050424">
    <property type="component" value="Unassembled WGS sequence"/>
</dbReference>
<dbReference type="AlphaFoldDB" id="A0A0P7BLN2"/>
<keyword evidence="2" id="KW-1185">Reference proteome</keyword>
<gene>
    <name evidence="1" type="ORF">AK830_g1934</name>
</gene>
<dbReference type="OrthoDB" id="10374670at2759"/>
<sequence>MDDQRNPSPKASYEAPVAPFSSFREFFHTCLKVSAVDDSGNLNPALLWLGQYGYWAQSQKLGIPDAWCVL</sequence>
<dbReference type="EMBL" id="LKCW01000017">
    <property type="protein sequence ID" value="KPM44653.1"/>
    <property type="molecule type" value="Genomic_DNA"/>
</dbReference>
<comment type="caution">
    <text evidence="1">The sequence shown here is derived from an EMBL/GenBank/DDBJ whole genome shotgun (WGS) entry which is preliminary data.</text>
</comment>